<protein>
    <submittedName>
        <fullName evidence="1">Uncharacterized protein</fullName>
    </submittedName>
</protein>
<dbReference type="EMBL" id="CACRTG010000008">
    <property type="protein sequence ID" value="VYS95196.1"/>
    <property type="molecule type" value="Genomic_DNA"/>
</dbReference>
<sequence>MMNKGTKKEIANIGVIGLDDIMFADDCIQIFINILDMSDELKKKVEKAIEKSKVEYSKMIEEYNRENNANRPTTWSDKPVVIDYTSLSVSLEINKPIEYRVNVDFHDADNDLMEQWDCGIDVDLSEHNEEIKKIILKVLIDRFF</sequence>
<evidence type="ECO:0000313" key="1">
    <source>
        <dbReference type="EMBL" id="VYS95196.1"/>
    </source>
</evidence>
<gene>
    <name evidence="1" type="ORF">CNLFYP112_01423</name>
</gene>
<name>A0A6N2SPX8_9FIRM</name>
<accession>A0A6N2SPX8</accession>
<reference evidence="1" key="1">
    <citation type="submission" date="2019-11" db="EMBL/GenBank/DDBJ databases">
        <authorList>
            <person name="Feng L."/>
        </authorList>
    </citation>
    <scope>NUCLEOTIDE SEQUENCE</scope>
    <source>
        <strain evidence="1">CnexileLFYP112</strain>
    </source>
</reference>
<dbReference type="AlphaFoldDB" id="A0A6N2SPX8"/>
<proteinExistence type="predicted"/>
<organism evidence="1">
    <name type="scientific">[Clostridium] nexile</name>
    <dbReference type="NCBI Taxonomy" id="29361"/>
    <lineage>
        <taxon>Bacteria</taxon>
        <taxon>Bacillati</taxon>
        <taxon>Bacillota</taxon>
        <taxon>Clostridia</taxon>
        <taxon>Lachnospirales</taxon>
        <taxon>Lachnospiraceae</taxon>
        <taxon>Tyzzerella</taxon>
    </lineage>
</organism>